<accession>A0A7J6M413</accession>
<dbReference type="PANTHER" id="PTHR22953">
    <property type="entry name" value="ACID PHOSPHATASE RELATED"/>
    <property type="match status" value="1"/>
</dbReference>
<keyword evidence="1" id="KW-0732">Signal</keyword>
<keyword evidence="2" id="KW-0812">Transmembrane</keyword>
<reference evidence="3 4" key="1">
    <citation type="submission" date="2020-04" db="EMBL/GenBank/DDBJ databases">
        <title>Perkinsus chesapeaki whole genome sequence.</title>
        <authorList>
            <person name="Bogema D.R."/>
        </authorList>
    </citation>
    <scope>NUCLEOTIDE SEQUENCE [LARGE SCALE GENOMIC DNA]</scope>
    <source>
        <strain evidence="3">ATCC PRA-425</strain>
    </source>
</reference>
<dbReference type="Gene3D" id="3.60.21.10">
    <property type="match status" value="1"/>
</dbReference>
<comment type="caution">
    <text evidence="3">The sequence shown here is derived from an EMBL/GenBank/DDBJ whole genome shotgun (WGS) entry which is preliminary data.</text>
</comment>
<feature type="transmembrane region" description="Helical" evidence="2">
    <location>
        <begin position="42"/>
        <end position="61"/>
    </location>
</feature>
<keyword evidence="2" id="KW-1133">Transmembrane helix</keyword>
<dbReference type="InterPro" id="IPR039331">
    <property type="entry name" value="PAPs-like"/>
</dbReference>
<dbReference type="PANTHER" id="PTHR22953:SF153">
    <property type="entry name" value="PURPLE ACID PHOSPHATASE"/>
    <property type="match status" value="1"/>
</dbReference>
<dbReference type="OrthoDB" id="45007at2759"/>
<name>A0A7J6M413_PERCH</name>
<proteinExistence type="predicted"/>
<sequence length="537" mass="60096">MWSYTYLVWLVGIAASIPLILKVTHTLHQIRPIRLWLKNWKFYAIQTLVLGFGIFLTYLSAGSCVAVYNPIAPGWWIPLEGTLFWSSRLLRSFGPRPCPHGQRSPCHVYLTPAKNMSNSMFVNVHTSIAISSLDIEYISHKGEESVSGSISADQFEVPHLDEHDQRNVYSAYLSDLIPDAIVTFTIRSNDNKLSDTEYTFRTAPINGEVKFLVGGDAGTSKVVEEINSLIGEQSPLFAINGGDVAYDNGMFTCACTWDQYLWEWSKVTTPDGHMIPLIFAIGNHDIGANDDNDGAIEMFMDPKQCDNSKRENSRPLYIAYFPFEEVGGSAPDICDRKVNHVHTAGTGVTIWSLDSMYAGGPMDAVQFVDSMMPNMSGQINHFAAYHVPMYSNSKVEKNENNPMRRVWPSLILDKYSFKVGFEHHAHTFKRTKPMTNNSVADKGVVYIGDGKWGTTGSQLPSNDSIIKGEPFVKSGTDHHVWYVTANSDGRVGLEAINNYGITIDKVDNYATGYWQLPSQYYANLTVLYPLPNLLNDY</sequence>
<keyword evidence="4" id="KW-1185">Reference proteome</keyword>
<dbReference type="GO" id="GO:0003993">
    <property type="term" value="F:acid phosphatase activity"/>
    <property type="evidence" value="ECO:0007669"/>
    <property type="project" value="InterPro"/>
</dbReference>
<dbReference type="InterPro" id="IPR029052">
    <property type="entry name" value="Metallo-depent_PP-like"/>
</dbReference>
<evidence type="ECO:0000313" key="3">
    <source>
        <dbReference type="EMBL" id="KAF4666308.1"/>
    </source>
</evidence>
<keyword evidence="2" id="KW-0472">Membrane</keyword>
<protein>
    <recommendedName>
        <fullName evidence="5">Purple acid phosphatase</fullName>
    </recommendedName>
</protein>
<feature type="transmembrane region" description="Helical" evidence="2">
    <location>
        <begin position="6"/>
        <end position="21"/>
    </location>
</feature>
<evidence type="ECO:0000256" key="2">
    <source>
        <dbReference type="SAM" id="Phobius"/>
    </source>
</evidence>
<evidence type="ECO:0000313" key="4">
    <source>
        <dbReference type="Proteomes" id="UP000591131"/>
    </source>
</evidence>
<dbReference type="AlphaFoldDB" id="A0A7J6M413"/>
<gene>
    <name evidence="3" type="ORF">FOL47_004142</name>
</gene>
<dbReference type="Proteomes" id="UP000591131">
    <property type="component" value="Unassembled WGS sequence"/>
</dbReference>
<organism evidence="3 4">
    <name type="scientific">Perkinsus chesapeaki</name>
    <name type="common">Clam parasite</name>
    <name type="synonym">Perkinsus andrewsi</name>
    <dbReference type="NCBI Taxonomy" id="330153"/>
    <lineage>
        <taxon>Eukaryota</taxon>
        <taxon>Sar</taxon>
        <taxon>Alveolata</taxon>
        <taxon>Perkinsozoa</taxon>
        <taxon>Perkinsea</taxon>
        <taxon>Perkinsida</taxon>
        <taxon>Perkinsidae</taxon>
        <taxon>Perkinsus</taxon>
    </lineage>
</organism>
<dbReference type="EMBL" id="JAAPAO010000238">
    <property type="protein sequence ID" value="KAF4666308.1"/>
    <property type="molecule type" value="Genomic_DNA"/>
</dbReference>
<dbReference type="SUPFAM" id="SSF56300">
    <property type="entry name" value="Metallo-dependent phosphatases"/>
    <property type="match status" value="1"/>
</dbReference>
<evidence type="ECO:0008006" key="5">
    <source>
        <dbReference type="Google" id="ProtNLM"/>
    </source>
</evidence>
<evidence type="ECO:0000256" key="1">
    <source>
        <dbReference type="ARBA" id="ARBA00022729"/>
    </source>
</evidence>